<evidence type="ECO:0000313" key="2">
    <source>
        <dbReference type="Proteomes" id="UP000575985"/>
    </source>
</evidence>
<accession>A0A853BTK6</accession>
<gene>
    <name evidence="1" type="ORF">HNR12_004551</name>
</gene>
<dbReference type="RefSeq" id="WP_179769453.1">
    <property type="nucleotide sequence ID" value="NZ_JACCFO010000001.1"/>
</dbReference>
<evidence type="ECO:0000313" key="1">
    <source>
        <dbReference type="EMBL" id="NYI98274.1"/>
    </source>
</evidence>
<keyword evidence="2" id="KW-1185">Reference proteome</keyword>
<protein>
    <recommendedName>
        <fullName evidence="3">Transcriptional regulator</fullName>
    </recommendedName>
</protein>
<proteinExistence type="predicted"/>
<evidence type="ECO:0008006" key="3">
    <source>
        <dbReference type="Google" id="ProtNLM"/>
    </source>
</evidence>
<name>A0A853BTK6_9ACTN</name>
<dbReference type="Proteomes" id="UP000575985">
    <property type="component" value="Unassembled WGS sequence"/>
</dbReference>
<organism evidence="1 2">
    <name type="scientific">Streptomonospora nanhaiensis</name>
    <dbReference type="NCBI Taxonomy" id="1323731"/>
    <lineage>
        <taxon>Bacteria</taxon>
        <taxon>Bacillati</taxon>
        <taxon>Actinomycetota</taxon>
        <taxon>Actinomycetes</taxon>
        <taxon>Streptosporangiales</taxon>
        <taxon>Nocardiopsidaceae</taxon>
        <taxon>Streptomonospora</taxon>
    </lineage>
</organism>
<reference evidence="1 2" key="1">
    <citation type="submission" date="2020-07" db="EMBL/GenBank/DDBJ databases">
        <title>Sequencing the genomes of 1000 actinobacteria strains.</title>
        <authorList>
            <person name="Klenk H.-P."/>
        </authorList>
    </citation>
    <scope>NUCLEOTIDE SEQUENCE [LARGE SCALE GENOMIC DNA]</scope>
    <source>
        <strain evidence="1 2">DSM 45927</strain>
    </source>
</reference>
<dbReference type="AlphaFoldDB" id="A0A853BTK6"/>
<comment type="caution">
    <text evidence="1">The sequence shown here is derived from an EMBL/GenBank/DDBJ whole genome shotgun (WGS) entry which is preliminary data.</text>
</comment>
<dbReference type="EMBL" id="JACCFO010000001">
    <property type="protein sequence ID" value="NYI98274.1"/>
    <property type="molecule type" value="Genomic_DNA"/>
</dbReference>
<sequence>MRRLTAAVLSEATGTPHTAAALWGAIPGPRVEATATDGLLGRRSLTDVLATATAWTSGDVYDQVAVHPAPEDRLFAAVWDATRQAPHTPAPAAAGADHVHPPLMDLLERHLAELRRLDDTAGGGALSQRYVRTALANVLDLLRHSRYTPAIGIRLLRNAAGLAQLAGWMAFDASLPAAAQRYQLLAIRLARAAEDHDAVANVLGMLAYQHAAIHHPAAALRFAEAALDHTHRSLPVVRARALGRLATAHAAAGDIDAFRSASEQCRALLQRHRAHDGPPYLYYFTAEQVAAEAGQALVDLAAANAASPRRLLTEAVHQLAPLAAYGPATGYRRSALLHGIHLARATLQARDAEATVQALLRLTDHLGDVQSIRCRHLLAQLRRRAGSQLRSPEGADALRRLDQALSEP</sequence>